<evidence type="ECO:0000313" key="3">
    <source>
        <dbReference type="Proteomes" id="UP000886998"/>
    </source>
</evidence>
<dbReference type="Gene3D" id="3.30.710.10">
    <property type="entry name" value="Potassium Channel Kv1.1, Chain A"/>
    <property type="match status" value="1"/>
</dbReference>
<dbReference type="InterPro" id="IPR011333">
    <property type="entry name" value="SKP1/BTB/POZ_sf"/>
</dbReference>
<dbReference type="AlphaFoldDB" id="A0A8X6XJW9"/>
<organism evidence="2 3">
    <name type="scientific">Trichonephila inaurata madagascariensis</name>
    <dbReference type="NCBI Taxonomy" id="2747483"/>
    <lineage>
        <taxon>Eukaryota</taxon>
        <taxon>Metazoa</taxon>
        <taxon>Ecdysozoa</taxon>
        <taxon>Arthropoda</taxon>
        <taxon>Chelicerata</taxon>
        <taxon>Arachnida</taxon>
        <taxon>Araneae</taxon>
        <taxon>Araneomorphae</taxon>
        <taxon>Entelegynae</taxon>
        <taxon>Araneoidea</taxon>
        <taxon>Nephilidae</taxon>
        <taxon>Trichonephila</taxon>
        <taxon>Trichonephila inaurata</taxon>
    </lineage>
</organism>
<dbReference type="EMBL" id="BMAV01009929">
    <property type="protein sequence ID" value="GFY54568.1"/>
    <property type="molecule type" value="Genomic_DNA"/>
</dbReference>
<protein>
    <recommendedName>
        <fullName evidence="1">BTB domain-containing protein</fullName>
    </recommendedName>
</protein>
<name>A0A8X6XJW9_9ARAC</name>
<comment type="caution">
    <text evidence="2">The sequence shown here is derived from an EMBL/GenBank/DDBJ whole genome shotgun (WGS) entry which is preliminary data.</text>
</comment>
<dbReference type="Proteomes" id="UP000886998">
    <property type="component" value="Unassembled WGS sequence"/>
</dbReference>
<evidence type="ECO:0000313" key="2">
    <source>
        <dbReference type="EMBL" id="GFY54568.1"/>
    </source>
</evidence>
<proteinExistence type="predicted"/>
<dbReference type="PROSITE" id="PS50097">
    <property type="entry name" value="BTB"/>
    <property type="match status" value="1"/>
</dbReference>
<keyword evidence="3" id="KW-1185">Reference proteome</keyword>
<gene>
    <name evidence="2" type="ORF">TNIN_352281</name>
</gene>
<accession>A0A8X6XJW9</accession>
<dbReference type="CDD" id="cd18186">
    <property type="entry name" value="BTB_POZ_ZBTB_KLHL-like"/>
    <property type="match status" value="1"/>
</dbReference>
<dbReference type="SUPFAM" id="SSF54695">
    <property type="entry name" value="POZ domain"/>
    <property type="match status" value="1"/>
</dbReference>
<evidence type="ECO:0000259" key="1">
    <source>
        <dbReference type="PROSITE" id="PS50097"/>
    </source>
</evidence>
<dbReference type="Pfam" id="PF00651">
    <property type="entry name" value="BTB"/>
    <property type="match status" value="1"/>
</dbReference>
<dbReference type="OrthoDB" id="6359943at2759"/>
<sequence length="110" mass="13171">MNLIFRCEKKRLPVHKSLISCKSPVFSTMFENYMKEKKSESWRWKTQILTLNRFIEHLHLGTVTDSHPSTVLWHFTNCSQIPILDLIKYSRQILVHNMDCGIVTKKKRFY</sequence>
<reference evidence="2" key="1">
    <citation type="submission" date="2020-08" db="EMBL/GenBank/DDBJ databases">
        <title>Multicomponent nature underlies the extraordinary mechanical properties of spider dragline silk.</title>
        <authorList>
            <person name="Kono N."/>
            <person name="Nakamura H."/>
            <person name="Mori M."/>
            <person name="Yoshida Y."/>
            <person name="Ohtoshi R."/>
            <person name="Malay A.D."/>
            <person name="Moran D.A.P."/>
            <person name="Tomita M."/>
            <person name="Numata K."/>
            <person name="Arakawa K."/>
        </authorList>
    </citation>
    <scope>NUCLEOTIDE SEQUENCE</scope>
</reference>
<feature type="domain" description="BTB" evidence="1">
    <location>
        <begin position="1"/>
        <end position="67"/>
    </location>
</feature>
<dbReference type="InterPro" id="IPR000210">
    <property type="entry name" value="BTB/POZ_dom"/>
</dbReference>